<evidence type="ECO:0000259" key="1">
    <source>
        <dbReference type="Pfam" id="PF09537"/>
    </source>
</evidence>
<evidence type="ECO:0000313" key="2">
    <source>
        <dbReference type="EMBL" id="GAA4856631.1"/>
    </source>
</evidence>
<dbReference type="InterPro" id="IPR011971">
    <property type="entry name" value="CHP02284"/>
</dbReference>
<comment type="caution">
    <text evidence="2">The sequence shown here is derived from an EMBL/GenBank/DDBJ whole genome shotgun (WGS) entry which is preliminary data.</text>
</comment>
<evidence type="ECO:0000313" key="3">
    <source>
        <dbReference type="Proteomes" id="UP001501323"/>
    </source>
</evidence>
<keyword evidence="3" id="KW-1185">Reference proteome</keyword>
<dbReference type="Pfam" id="PF09537">
    <property type="entry name" value="DUF2383"/>
    <property type="match status" value="1"/>
</dbReference>
<proteinExistence type="predicted"/>
<organism evidence="2 3">
    <name type="scientific">Luteimonas vadosa</name>
    <dbReference type="NCBI Taxonomy" id="1165507"/>
    <lineage>
        <taxon>Bacteria</taxon>
        <taxon>Pseudomonadati</taxon>
        <taxon>Pseudomonadota</taxon>
        <taxon>Gammaproteobacteria</taxon>
        <taxon>Lysobacterales</taxon>
        <taxon>Lysobacteraceae</taxon>
        <taxon>Luteimonas</taxon>
    </lineage>
</organism>
<dbReference type="RefSeq" id="WP_345293948.1">
    <property type="nucleotide sequence ID" value="NZ_BAABJY010000001.1"/>
</dbReference>
<reference evidence="3" key="1">
    <citation type="journal article" date="2019" name="Int. J. Syst. Evol. Microbiol.">
        <title>The Global Catalogue of Microorganisms (GCM) 10K type strain sequencing project: providing services to taxonomists for standard genome sequencing and annotation.</title>
        <authorList>
            <consortium name="The Broad Institute Genomics Platform"/>
            <consortium name="The Broad Institute Genome Sequencing Center for Infectious Disease"/>
            <person name="Wu L."/>
            <person name="Ma J."/>
        </authorList>
    </citation>
    <scope>NUCLEOTIDE SEQUENCE [LARGE SCALE GENOMIC DNA]</scope>
    <source>
        <strain evidence="3">JCM 18392</strain>
    </source>
</reference>
<dbReference type="EMBL" id="BAABJY010000001">
    <property type="protein sequence ID" value="GAA4856631.1"/>
    <property type="molecule type" value="Genomic_DNA"/>
</dbReference>
<protein>
    <submittedName>
        <fullName evidence="2">PA2169 family four-helix-bundle protein</fullName>
    </submittedName>
</protein>
<dbReference type="Proteomes" id="UP001501323">
    <property type="component" value="Unassembled WGS sequence"/>
</dbReference>
<gene>
    <name evidence="2" type="ORF">GCM10023332_05380</name>
</gene>
<dbReference type="NCBIfam" id="TIGR02284">
    <property type="entry name" value="PA2169 family four-helix-bundle protein"/>
    <property type="match status" value="1"/>
</dbReference>
<accession>A0ABP9DSD9</accession>
<dbReference type="InterPro" id="IPR019052">
    <property type="entry name" value="DUF2383"/>
</dbReference>
<sequence length="156" mass="17500">MMNTTNIREQKIETLNELIAITRDSAEFYSDAATKVDNPQLRSLFNGMAESKNGLVGAMSRDVKESGARPAEAGTFRGVLHQIYGDARAKFGDDKEFAYVSELEETEDRLLGAWNNVLGDNEVPAPVKNAVTSYLPKVKEHHDLMRDRKWAMEAKH</sequence>
<feature type="domain" description="DUF2383" evidence="1">
    <location>
        <begin position="12"/>
        <end position="118"/>
    </location>
</feature>
<name>A0ABP9DSD9_9GAMM</name>
<dbReference type="InterPro" id="IPR012347">
    <property type="entry name" value="Ferritin-like"/>
</dbReference>
<dbReference type="Gene3D" id="1.20.1260.10">
    <property type="match status" value="1"/>
</dbReference>